<organism evidence="2 3">
    <name type="scientific">Acetobacter nitrogenifigens DSM 23921 = NBRC 105050</name>
    <dbReference type="NCBI Taxonomy" id="1120919"/>
    <lineage>
        <taxon>Bacteria</taxon>
        <taxon>Pseudomonadati</taxon>
        <taxon>Pseudomonadota</taxon>
        <taxon>Alphaproteobacteria</taxon>
        <taxon>Acetobacterales</taxon>
        <taxon>Acetobacteraceae</taxon>
        <taxon>Acetobacter</taxon>
    </lineage>
</organism>
<comment type="caution">
    <text evidence="2">The sequence shown here is derived from an EMBL/GenBank/DDBJ whole genome shotgun (WGS) entry which is preliminary data.</text>
</comment>
<evidence type="ECO:0000256" key="1">
    <source>
        <dbReference type="SAM" id="MobiDB-lite"/>
    </source>
</evidence>
<dbReference type="AlphaFoldDB" id="A0A511X7C4"/>
<reference evidence="2 3" key="1">
    <citation type="submission" date="2019-07" db="EMBL/GenBank/DDBJ databases">
        <title>Whole genome shotgun sequence of Acetobacter nitrogenifigens NBRC 105050.</title>
        <authorList>
            <person name="Hosoyama A."/>
            <person name="Uohara A."/>
            <person name="Ohji S."/>
            <person name="Ichikawa N."/>
        </authorList>
    </citation>
    <scope>NUCLEOTIDE SEQUENCE [LARGE SCALE GENOMIC DNA]</scope>
    <source>
        <strain evidence="2 3">NBRC 105050</strain>
    </source>
</reference>
<proteinExistence type="predicted"/>
<feature type="region of interest" description="Disordered" evidence="1">
    <location>
        <begin position="14"/>
        <end position="41"/>
    </location>
</feature>
<accession>A0A511X7C4</accession>
<dbReference type="STRING" id="1120919.GCA_000429165_00744"/>
<protein>
    <submittedName>
        <fullName evidence="2">Uncharacterized protein</fullName>
    </submittedName>
</protein>
<evidence type="ECO:0000313" key="3">
    <source>
        <dbReference type="Proteomes" id="UP000321635"/>
    </source>
</evidence>
<evidence type="ECO:0000313" key="2">
    <source>
        <dbReference type="EMBL" id="GEN58840.1"/>
    </source>
</evidence>
<sequence length="60" mass="6936">MYFRKTAYLQRVIPAKDDDNTADRQSRFTQRAPEGERNRAQRLKAQYDVTSNAACSLKLA</sequence>
<feature type="compositionally biased region" description="Basic and acidic residues" evidence="1">
    <location>
        <begin position="14"/>
        <end position="26"/>
    </location>
</feature>
<name>A0A511X7C4_9PROT</name>
<dbReference type="EMBL" id="BJYF01000003">
    <property type="protein sequence ID" value="GEN58840.1"/>
    <property type="molecule type" value="Genomic_DNA"/>
</dbReference>
<keyword evidence="3" id="KW-1185">Reference proteome</keyword>
<dbReference type="Proteomes" id="UP000321635">
    <property type="component" value="Unassembled WGS sequence"/>
</dbReference>
<gene>
    <name evidence="2" type="ORF">ANI02nite_07240</name>
</gene>